<proteinExistence type="predicted"/>
<feature type="region of interest" description="Disordered" evidence="1">
    <location>
        <begin position="86"/>
        <end position="119"/>
    </location>
</feature>
<name>A0A3Q2QR69_FUNHE</name>
<evidence type="ECO:0000313" key="3">
    <source>
        <dbReference type="Proteomes" id="UP000265000"/>
    </source>
</evidence>
<dbReference type="Proteomes" id="UP000265000">
    <property type="component" value="Unplaced"/>
</dbReference>
<dbReference type="AlphaFoldDB" id="A0A3Q2QR69"/>
<evidence type="ECO:0000256" key="1">
    <source>
        <dbReference type="SAM" id="MobiDB-lite"/>
    </source>
</evidence>
<evidence type="ECO:0000313" key="2">
    <source>
        <dbReference type="Ensembl" id="ENSFHEP00000030261.1"/>
    </source>
</evidence>
<sequence>VRTLSWGGKDLCRFWTAPFPISFLTDCTIRTALIMATADALQLWLKSPRPTEVFRWRQGLWDNVRKQDILVCFIKPCQNFSAFCPKRQRQRWTSPSPSSGPPPHPADAVWSSPERSTLS</sequence>
<reference evidence="2" key="1">
    <citation type="submission" date="2025-08" db="UniProtKB">
        <authorList>
            <consortium name="Ensembl"/>
        </authorList>
    </citation>
    <scope>IDENTIFICATION</scope>
</reference>
<dbReference type="Ensembl" id="ENSFHET00000032594.1">
    <property type="protein sequence ID" value="ENSFHEP00000030261.1"/>
    <property type="gene ID" value="ENSFHEG00000015469.1"/>
</dbReference>
<keyword evidence="3" id="KW-1185">Reference proteome</keyword>
<organism evidence="2 3">
    <name type="scientific">Fundulus heteroclitus</name>
    <name type="common">Killifish</name>
    <name type="synonym">Mummichog</name>
    <dbReference type="NCBI Taxonomy" id="8078"/>
    <lineage>
        <taxon>Eukaryota</taxon>
        <taxon>Metazoa</taxon>
        <taxon>Chordata</taxon>
        <taxon>Craniata</taxon>
        <taxon>Vertebrata</taxon>
        <taxon>Euteleostomi</taxon>
        <taxon>Actinopterygii</taxon>
        <taxon>Neopterygii</taxon>
        <taxon>Teleostei</taxon>
        <taxon>Neoteleostei</taxon>
        <taxon>Acanthomorphata</taxon>
        <taxon>Ovalentaria</taxon>
        <taxon>Atherinomorphae</taxon>
        <taxon>Cyprinodontiformes</taxon>
        <taxon>Fundulidae</taxon>
        <taxon>Fundulus</taxon>
    </lineage>
</organism>
<accession>A0A3Q2QR69</accession>
<protein>
    <submittedName>
        <fullName evidence="2">Uncharacterized protein</fullName>
    </submittedName>
</protein>
<reference evidence="2" key="2">
    <citation type="submission" date="2025-09" db="UniProtKB">
        <authorList>
            <consortium name="Ensembl"/>
        </authorList>
    </citation>
    <scope>IDENTIFICATION</scope>
</reference>